<organism evidence="1 2">
    <name type="scientific">Kitasatospora terrestris</name>
    <dbReference type="NCBI Taxonomy" id="258051"/>
    <lineage>
        <taxon>Bacteria</taxon>
        <taxon>Bacillati</taxon>
        <taxon>Actinomycetota</taxon>
        <taxon>Actinomycetes</taxon>
        <taxon>Kitasatosporales</taxon>
        <taxon>Streptomycetaceae</taxon>
        <taxon>Kitasatospora</taxon>
    </lineage>
</organism>
<proteinExistence type="predicted"/>
<comment type="caution">
    <text evidence="1">The sequence shown here is derived from an EMBL/GenBank/DDBJ whole genome shotgun (WGS) entry which is preliminary data.</text>
</comment>
<sequence>MALDDRTATAVGFLLRMADDGIAERVRARLGLDEGRAAAGGVVDNSFRSEVRQAPAQVRLWLLQADDPEVNAALFGMGVLPAGLARDVADGVPFGPGDAGRRVERSPYVTAVRPDDERLGEGLALPRILERLYGAVTRGSLKRARRAAQEVRSADWPGVAAAHAERPLPGYARWALAGRFDCPPSLRTAFGTHAKFTHRLREAGIVEGLDDLVTGVAPAISALPLLDVLYRAQPRVVDRSASAVRPLVHERLGGHVEAWAIVAQLLPEFIGTTAELVDLAAAVAGPEPEGPWG</sequence>
<dbReference type="Proteomes" id="UP001501752">
    <property type="component" value="Unassembled WGS sequence"/>
</dbReference>
<dbReference type="RefSeq" id="WP_345696380.1">
    <property type="nucleotide sequence ID" value="NZ_BAABIS010000001.1"/>
</dbReference>
<reference evidence="2" key="1">
    <citation type="journal article" date="2019" name="Int. J. Syst. Evol. Microbiol.">
        <title>The Global Catalogue of Microorganisms (GCM) 10K type strain sequencing project: providing services to taxonomists for standard genome sequencing and annotation.</title>
        <authorList>
            <consortium name="The Broad Institute Genomics Platform"/>
            <consortium name="The Broad Institute Genome Sequencing Center for Infectious Disease"/>
            <person name="Wu L."/>
            <person name="Ma J."/>
        </authorList>
    </citation>
    <scope>NUCLEOTIDE SEQUENCE [LARGE SCALE GENOMIC DNA]</scope>
    <source>
        <strain evidence="2">JCM 13006</strain>
    </source>
</reference>
<protein>
    <submittedName>
        <fullName evidence="1">Uncharacterized protein</fullName>
    </submittedName>
</protein>
<evidence type="ECO:0000313" key="1">
    <source>
        <dbReference type="EMBL" id="GAA4843491.1"/>
    </source>
</evidence>
<evidence type="ECO:0000313" key="2">
    <source>
        <dbReference type="Proteomes" id="UP001501752"/>
    </source>
</evidence>
<name>A0ABP9DJA2_9ACTN</name>
<keyword evidence="2" id="KW-1185">Reference proteome</keyword>
<accession>A0ABP9DJA2</accession>
<dbReference type="EMBL" id="BAABIS010000001">
    <property type="protein sequence ID" value="GAA4843491.1"/>
    <property type="molecule type" value="Genomic_DNA"/>
</dbReference>
<gene>
    <name evidence="1" type="ORF">GCM10023235_19510</name>
</gene>